<name>A0A162CXM3_9CRUS</name>
<dbReference type="Proteomes" id="UP000076858">
    <property type="component" value="Unassembled WGS sequence"/>
</dbReference>
<dbReference type="EMBL" id="LRGB01009149">
    <property type="protein sequence ID" value="KZS00644.1"/>
    <property type="molecule type" value="Genomic_DNA"/>
</dbReference>
<gene>
    <name evidence="1" type="ORF">APZ42_002983</name>
</gene>
<evidence type="ECO:0000313" key="1">
    <source>
        <dbReference type="EMBL" id="KZS00644.1"/>
    </source>
</evidence>
<proteinExistence type="predicted"/>
<evidence type="ECO:0000313" key="2">
    <source>
        <dbReference type="Proteomes" id="UP000076858"/>
    </source>
</evidence>
<organism evidence="1 2">
    <name type="scientific">Daphnia magna</name>
    <dbReference type="NCBI Taxonomy" id="35525"/>
    <lineage>
        <taxon>Eukaryota</taxon>
        <taxon>Metazoa</taxon>
        <taxon>Ecdysozoa</taxon>
        <taxon>Arthropoda</taxon>
        <taxon>Crustacea</taxon>
        <taxon>Branchiopoda</taxon>
        <taxon>Diplostraca</taxon>
        <taxon>Cladocera</taxon>
        <taxon>Anomopoda</taxon>
        <taxon>Daphniidae</taxon>
        <taxon>Daphnia</taxon>
    </lineage>
</organism>
<sequence length="13" mass="1287">STSQNAQAPVSVV</sequence>
<accession>A0A162CXM3</accession>
<comment type="caution">
    <text evidence="1">The sequence shown here is derived from an EMBL/GenBank/DDBJ whole genome shotgun (WGS) entry which is preliminary data.</text>
</comment>
<feature type="non-terminal residue" evidence="1">
    <location>
        <position position="1"/>
    </location>
</feature>
<reference evidence="1 2" key="1">
    <citation type="submission" date="2016-03" db="EMBL/GenBank/DDBJ databases">
        <title>EvidentialGene: Evidence-directed Construction of Genes on Genomes.</title>
        <authorList>
            <person name="Gilbert D.G."/>
            <person name="Choi J.-H."/>
            <person name="Mockaitis K."/>
            <person name="Colbourne J."/>
            <person name="Pfrender M."/>
        </authorList>
    </citation>
    <scope>NUCLEOTIDE SEQUENCE [LARGE SCALE GENOMIC DNA]</scope>
    <source>
        <strain evidence="1 2">Xinb3</strain>
        <tissue evidence="1">Complete organism</tissue>
    </source>
</reference>
<keyword evidence="2" id="KW-1185">Reference proteome</keyword>
<protein>
    <submittedName>
        <fullName evidence="1">Uncharacterized protein</fullName>
    </submittedName>
</protein>